<evidence type="ECO:0000256" key="4">
    <source>
        <dbReference type="ARBA" id="ARBA00022475"/>
    </source>
</evidence>
<keyword evidence="8 9" id="KW-0975">Bacterial flagellum</keyword>
<evidence type="ECO:0000259" key="13">
    <source>
        <dbReference type="Pfam" id="PF08345"/>
    </source>
</evidence>
<keyword evidence="15" id="KW-1185">Reference proteome</keyword>
<comment type="subcellular location">
    <subcellularLocation>
        <location evidence="1 9">Bacterial flagellum basal body</location>
    </subcellularLocation>
    <subcellularLocation>
        <location evidence="2">Cell membrane</location>
        <topology evidence="2">Multi-pass membrane protein</topology>
    </subcellularLocation>
</comment>
<feature type="transmembrane region" description="Helical" evidence="11">
    <location>
        <begin position="460"/>
        <end position="481"/>
    </location>
</feature>
<protein>
    <recommendedName>
        <fullName evidence="9">Flagellar M-ring protein</fullName>
    </recommendedName>
</protein>
<dbReference type="EMBL" id="PGVE01000095">
    <property type="protein sequence ID" value="PLS01459.1"/>
    <property type="molecule type" value="Genomic_DNA"/>
</dbReference>
<comment type="function">
    <text evidence="9">The M ring may be actively involved in energy transduction.</text>
</comment>
<dbReference type="InterPro" id="IPR006182">
    <property type="entry name" value="FliF_N_dom"/>
</dbReference>
<evidence type="ECO:0000256" key="2">
    <source>
        <dbReference type="ARBA" id="ARBA00004651"/>
    </source>
</evidence>
<gene>
    <name evidence="14" type="primary">fliF</name>
    <name evidence="14" type="ORF">CVD27_25170</name>
</gene>
<feature type="domain" description="Flagellar M-ring C-terminal" evidence="13">
    <location>
        <begin position="263"/>
        <end position="419"/>
    </location>
</feature>
<dbReference type="InterPro" id="IPR043427">
    <property type="entry name" value="YscJ/FliF"/>
</dbReference>
<dbReference type="OrthoDB" id="9807026at2"/>
<dbReference type="InterPro" id="IPR000067">
    <property type="entry name" value="FlgMring_FliF"/>
</dbReference>
<evidence type="ECO:0000313" key="15">
    <source>
        <dbReference type="Proteomes" id="UP000234950"/>
    </source>
</evidence>
<evidence type="ECO:0000256" key="11">
    <source>
        <dbReference type="SAM" id="Phobius"/>
    </source>
</evidence>
<evidence type="ECO:0000256" key="8">
    <source>
        <dbReference type="ARBA" id="ARBA00023143"/>
    </source>
</evidence>
<evidence type="ECO:0000256" key="7">
    <source>
        <dbReference type="ARBA" id="ARBA00023136"/>
    </source>
</evidence>
<dbReference type="GO" id="GO:0005886">
    <property type="term" value="C:plasma membrane"/>
    <property type="evidence" value="ECO:0007669"/>
    <property type="project" value="UniProtKB-SubCell"/>
</dbReference>
<evidence type="ECO:0000313" key="14">
    <source>
        <dbReference type="EMBL" id="PLS01459.1"/>
    </source>
</evidence>
<comment type="caution">
    <text evidence="14">The sequence shown here is derived from an EMBL/GenBank/DDBJ whole genome shotgun (WGS) entry which is preliminary data.</text>
</comment>
<dbReference type="GO" id="GO:0009431">
    <property type="term" value="C:bacterial-type flagellum basal body, MS ring"/>
    <property type="evidence" value="ECO:0007669"/>
    <property type="project" value="InterPro"/>
</dbReference>
<keyword evidence="5 11" id="KW-0812">Transmembrane</keyword>
<evidence type="ECO:0000256" key="5">
    <source>
        <dbReference type="ARBA" id="ARBA00022692"/>
    </source>
</evidence>
<accession>A0A2N5H7G6</accession>
<dbReference type="Gene3D" id="3.30.300.30">
    <property type="match status" value="1"/>
</dbReference>
<evidence type="ECO:0000256" key="10">
    <source>
        <dbReference type="SAM" id="MobiDB-lite"/>
    </source>
</evidence>
<keyword evidence="14" id="KW-0282">Flagellum</keyword>
<evidence type="ECO:0000256" key="6">
    <source>
        <dbReference type="ARBA" id="ARBA00022989"/>
    </source>
</evidence>
<dbReference type="InterPro" id="IPR013556">
    <property type="entry name" value="Flag_M-ring_C"/>
</dbReference>
<keyword evidence="14" id="KW-0966">Cell projection</keyword>
<feature type="region of interest" description="Disordered" evidence="10">
    <location>
        <begin position="322"/>
        <end position="353"/>
    </location>
</feature>
<keyword evidence="7 11" id="KW-0472">Membrane</keyword>
<organism evidence="14 15">
    <name type="scientific">Neobacillus cucumis</name>
    <dbReference type="NCBI Taxonomy" id="1740721"/>
    <lineage>
        <taxon>Bacteria</taxon>
        <taxon>Bacillati</taxon>
        <taxon>Bacillota</taxon>
        <taxon>Bacilli</taxon>
        <taxon>Bacillales</taxon>
        <taxon>Bacillaceae</taxon>
        <taxon>Neobacillus</taxon>
    </lineage>
</organism>
<dbReference type="GO" id="GO:0003774">
    <property type="term" value="F:cytoskeletal motor activity"/>
    <property type="evidence" value="ECO:0007669"/>
    <property type="project" value="InterPro"/>
</dbReference>
<evidence type="ECO:0000256" key="9">
    <source>
        <dbReference type="PIRNR" id="PIRNR004862"/>
    </source>
</evidence>
<dbReference type="Proteomes" id="UP000234950">
    <property type="component" value="Unassembled WGS sequence"/>
</dbReference>
<name>A0A2N5H7G6_9BACI</name>
<dbReference type="RefSeq" id="WP_101651605.1">
    <property type="nucleotide sequence ID" value="NZ_PGVE01000095.1"/>
</dbReference>
<evidence type="ECO:0000256" key="1">
    <source>
        <dbReference type="ARBA" id="ARBA00004117"/>
    </source>
</evidence>
<sequence length="543" mass="60610">MKEKITDMKERIAGFWKNTSKKSKTFYLGTFIVLIAIFCFVFFFLLKTNYVPLYTNSLSQKEIGEIKDVLEKQGFTDYKIENNGTQILVPKESAQDLIVSLASQGLPKSGPISFSEQTKDLKFGVTEQELDVIERETIQKQLANLMTKISGVKSAEVMITMPKDSVFVRPEQEDKASASIIVDLEPGTELEQGQIKSLYFLASKSIPNLPKENIVITDQYGQLLSLDDSNDDSSFVGVGSYESQRKIKQKVEADIQRSIQQMLGTMLGKDKVYVQTFAKLNFDKVKTQQSLVEPLTKDKDGNPLGIAVSVEKISKEYKGNGAAAASGVSGTGQGDVPAYASNSDSGNNDYKETQDRVNYEFNRITKEITQSPYTIEDLTINVGVEPPNPKNPASLTADTQDNIRNIISNVVRTAIGNNSSTITDADINKRITVFPKEFTGKTNLAAASVSEPEKRSYINYIWIGAAAFVLLLGGIVAARFIRRKREDDLDPFSEFLEAKTINEFEEDVRNKQTVQNEINQLAGKNTEEFVELLRYWLKEEKEG</sequence>
<dbReference type="NCBIfam" id="TIGR00206">
    <property type="entry name" value="fliF"/>
    <property type="match status" value="1"/>
</dbReference>
<comment type="similarity">
    <text evidence="3 9">Belongs to the FliF family.</text>
</comment>
<dbReference type="Pfam" id="PF08345">
    <property type="entry name" value="YscJ_FliF_C"/>
    <property type="match status" value="1"/>
</dbReference>
<dbReference type="PRINTS" id="PR01009">
    <property type="entry name" value="FLGMRINGFLIF"/>
</dbReference>
<reference evidence="14 15" key="1">
    <citation type="submission" date="2017-11" db="EMBL/GenBank/DDBJ databases">
        <title>Comparitive Functional Genomics of Dry Heat Resistant strains isolated from the Viking Spacecraft.</title>
        <authorList>
            <person name="Seuylemezian A."/>
            <person name="Cooper K."/>
            <person name="Vaishampayan P."/>
        </authorList>
    </citation>
    <scope>NUCLEOTIDE SEQUENCE [LARGE SCALE GENOMIC DNA]</scope>
    <source>
        <strain evidence="14 15">V32-6</strain>
    </source>
</reference>
<feature type="domain" description="Flagellar M-ring N-terminal" evidence="12">
    <location>
        <begin position="47"/>
        <end position="225"/>
    </location>
</feature>
<feature type="transmembrane region" description="Helical" evidence="11">
    <location>
        <begin position="26"/>
        <end position="46"/>
    </location>
</feature>
<dbReference type="PANTHER" id="PTHR30046:SF0">
    <property type="entry name" value="FLAGELLAR M-RING PROTEIN"/>
    <property type="match status" value="1"/>
</dbReference>
<proteinExistence type="inferred from homology"/>
<dbReference type="InterPro" id="IPR045851">
    <property type="entry name" value="AMP-bd_C_sf"/>
</dbReference>
<dbReference type="PIRSF" id="PIRSF004862">
    <property type="entry name" value="FliF"/>
    <property type="match status" value="1"/>
</dbReference>
<dbReference type="GO" id="GO:0071973">
    <property type="term" value="P:bacterial-type flagellum-dependent cell motility"/>
    <property type="evidence" value="ECO:0007669"/>
    <property type="project" value="InterPro"/>
</dbReference>
<evidence type="ECO:0000259" key="12">
    <source>
        <dbReference type="Pfam" id="PF01514"/>
    </source>
</evidence>
<keyword evidence="14" id="KW-0969">Cilium</keyword>
<dbReference type="AlphaFoldDB" id="A0A2N5H7G6"/>
<keyword evidence="6 11" id="KW-1133">Transmembrane helix</keyword>
<keyword evidence="4" id="KW-1003">Cell membrane</keyword>
<evidence type="ECO:0000256" key="3">
    <source>
        <dbReference type="ARBA" id="ARBA00007971"/>
    </source>
</evidence>
<dbReference type="Pfam" id="PF01514">
    <property type="entry name" value="YscJ_FliF"/>
    <property type="match status" value="1"/>
</dbReference>
<dbReference type="PANTHER" id="PTHR30046">
    <property type="entry name" value="FLAGELLAR M-RING PROTEIN"/>
    <property type="match status" value="1"/>
</dbReference>